<dbReference type="Gene3D" id="3.30.420.610">
    <property type="entry name" value="LOTUS domain-like"/>
    <property type="match status" value="2"/>
</dbReference>
<keyword evidence="1" id="KW-1133">Transmembrane helix</keyword>
<feature type="domain" description="HTH OST-type" evidence="2">
    <location>
        <begin position="332"/>
        <end position="409"/>
    </location>
</feature>
<name>A0ABD0Y0U6_9HEMI</name>
<proteinExistence type="predicted"/>
<protein>
    <recommendedName>
        <fullName evidence="2">HTH OST-type domain-containing protein</fullName>
    </recommendedName>
</protein>
<feature type="domain" description="HTH OST-type" evidence="2">
    <location>
        <begin position="256"/>
        <end position="330"/>
    </location>
</feature>
<evidence type="ECO:0000313" key="3">
    <source>
        <dbReference type="EMBL" id="KAL1116230.1"/>
    </source>
</evidence>
<dbReference type="Pfam" id="PF19687">
    <property type="entry name" value="MARF1_LOTUS"/>
    <property type="match status" value="1"/>
</dbReference>
<dbReference type="AlphaFoldDB" id="A0ABD0Y0U6"/>
<dbReference type="Pfam" id="PF12872">
    <property type="entry name" value="OST-HTH"/>
    <property type="match status" value="4"/>
</dbReference>
<dbReference type="Proteomes" id="UP001558652">
    <property type="component" value="Unassembled WGS sequence"/>
</dbReference>
<sequence>MQSDGHFAATLKVPTLQDAQYAISRLHRRKIGMRRISISYAHTNQLQHDSQHLRWQIVSLLQEVPSYKLPLFKFMELFESRYTGTISVSDLGKLKDVCVIKTENNCRVVTLTADHRNTPSPNLAPHQEVEVYCSTHYKGIQSMDKGWAEQEALPLPNISEPLGQFSDNTHRLLASHNNTLPLSSFCDCYEAECGRLNITEAGVPLEHLIACVPRVEIAVVSGGIKYVRPAPPQKTYATDDPMADISKSVSPSLYHQLMQFGRELVDLLKTQPRCQLMFNRFIPAYHHHFGKQCRVADFGFTKLIDLLDTLPNMIHVIGNGKKRIITLSFSAQVRRFTADLLRVLKSQPFKRLELSELGDLFERTLGRPFEPMDYGLCRVEDLVAQLTESSLVVTKSPADGSITSISVSPHVQTTEEMELTKVFAREVIELLSHASQCCILFNKFIPAYHHHFGHQCRVADFGFTKLIELFEAIPDVVKIEKNAEGEREVTLMPRLKLEVLNEQVCKLASARYPPGLPLKSLPAAFLWQYGYTLRPENYQAADMDELMTKITTVKVENLDCGPTLIPIDEAQIHQLSSQIRLLLMNSADGSAPLAKLQASFPKCYRHHLTQERLANYMADIVEIEERNGKKVVTLNRLNLFTRNLYRLLLKQSGCRLPVKLLETAYQWEYSERVKPEDFGKQSVGALLASITHTVTLRGKGSRRMVALNRDMVNGKISVAFIKFSLIFLWSKWCPGFIIFFGIFPFWIWKKNEDVPYETPGLSFFGVFQTFGAWTPSSTRGSLKMAFKCRNTFDKDNEREMT</sequence>
<evidence type="ECO:0000313" key="4">
    <source>
        <dbReference type="Proteomes" id="UP001558652"/>
    </source>
</evidence>
<organism evidence="3 4">
    <name type="scientific">Ranatra chinensis</name>
    <dbReference type="NCBI Taxonomy" id="642074"/>
    <lineage>
        <taxon>Eukaryota</taxon>
        <taxon>Metazoa</taxon>
        <taxon>Ecdysozoa</taxon>
        <taxon>Arthropoda</taxon>
        <taxon>Hexapoda</taxon>
        <taxon>Insecta</taxon>
        <taxon>Pterygota</taxon>
        <taxon>Neoptera</taxon>
        <taxon>Paraneoptera</taxon>
        <taxon>Hemiptera</taxon>
        <taxon>Heteroptera</taxon>
        <taxon>Panheteroptera</taxon>
        <taxon>Nepomorpha</taxon>
        <taxon>Nepidae</taxon>
        <taxon>Ranatrinae</taxon>
        <taxon>Ranatra</taxon>
    </lineage>
</organism>
<feature type="domain" description="HTH OST-type" evidence="2">
    <location>
        <begin position="419"/>
        <end position="493"/>
    </location>
</feature>
<comment type="caution">
    <text evidence="3">The sequence shown here is derived from an EMBL/GenBank/DDBJ whole genome shotgun (WGS) entry which is preliminary data.</text>
</comment>
<accession>A0ABD0Y0U6</accession>
<dbReference type="EMBL" id="JBFDAA010000018">
    <property type="protein sequence ID" value="KAL1116230.1"/>
    <property type="molecule type" value="Genomic_DNA"/>
</dbReference>
<dbReference type="InterPro" id="IPR025605">
    <property type="entry name" value="OST-HTH/LOTUS_dom"/>
</dbReference>
<dbReference type="InterPro" id="IPR045602">
    <property type="entry name" value="MARF1_LOTUS"/>
</dbReference>
<keyword evidence="1" id="KW-0472">Membrane</keyword>
<keyword evidence="4" id="KW-1185">Reference proteome</keyword>
<gene>
    <name evidence="3" type="ORF">AAG570_005725</name>
</gene>
<dbReference type="PROSITE" id="PS51644">
    <property type="entry name" value="HTH_OST"/>
    <property type="match status" value="4"/>
</dbReference>
<dbReference type="InterPro" id="IPR041966">
    <property type="entry name" value="LOTUS-like"/>
</dbReference>
<evidence type="ECO:0000256" key="1">
    <source>
        <dbReference type="SAM" id="Phobius"/>
    </source>
</evidence>
<keyword evidence="1" id="KW-0812">Transmembrane</keyword>
<feature type="domain" description="HTH OST-type" evidence="2">
    <location>
        <begin position="636"/>
        <end position="710"/>
    </location>
</feature>
<reference evidence="3 4" key="1">
    <citation type="submission" date="2024-07" db="EMBL/GenBank/DDBJ databases">
        <title>Chromosome-level genome assembly of the water stick insect Ranatra chinensis (Heteroptera: Nepidae).</title>
        <authorList>
            <person name="Liu X."/>
        </authorList>
    </citation>
    <scope>NUCLEOTIDE SEQUENCE [LARGE SCALE GENOMIC DNA]</scope>
    <source>
        <strain evidence="3">Cailab_2021Rc</strain>
        <tissue evidence="3">Muscle</tissue>
    </source>
</reference>
<evidence type="ECO:0000259" key="2">
    <source>
        <dbReference type="PROSITE" id="PS51644"/>
    </source>
</evidence>
<feature type="transmembrane region" description="Helical" evidence="1">
    <location>
        <begin position="726"/>
        <end position="748"/>
    </location>
</feature>